<dbReference type="PANTHER" id="PTHR42724">
    <property type="entry name" value="TETRAACYLDISACCHARIDE 4'-KINASE"/>
    <property type="match status" value="1"/>
</dbReference>
<evidence type="ECO:0000256" key="2">
    <source>
        <dbReference type="ARBA" id="ARBA00004870"/>
    </source>
</evidence>
<dbReference type="GO" id="GO:0009029">
    <property type="term" value="F:lipid-A 4'-kinase activity"/>
    <property type="evidence" value="ECO:0007669"/>
    <property type="project" value="UniProtKB-UniRule"/>
</dbReference>
<dbReference type="HAMAP" id="MF_00409">
    <property type="entry name" value="LpxK"/>
    <property type="match status" value="1"/>
</dbReference>
<dbReference type="AlphaFoldDB" id="A0A937DIQ6"/>
<evidence type="ECO:0000256" key="11">
    <source>
        <dbReference type="ARBA" id="ARBA00023098"/>
    </source>
</evidence>
<comment type="catalytic activity">
    <reaction evidence="13">
        <text>a lipid A disaccharide + ATP = a lipid IVA + ADP + H(+)</text>
        <dbReference type="Rhea" id="RHEA:67840"/>
        <dbReference type="ChEBI" id="CHEBI:15378"/>
        <dbReference type="ChEBI" id="CHEBI:30616"/>
        <dbReference type="ChEBI" id="CHEBI:176343"/>
        <dbReference type="ChEBI" id="CHEBI:176425"/>
        <dbReference type="ChEBI" id="CHEBI:456216"/>
        <dbReference type="EC" id="2.7.1.130"/>
    </reaction>
</comment>
<dbReference type="GO" id="GO:0009245">
    <property type="term" value="P:lipid A biosynthetic process"/>
    <property type="evidence" value="ECO:0007669"/>
    <property type="project" value="UniProtKB-UniRule"/>
</dbReference>
<reference evidence="15" key="1">
    <citation type="submission" date="2019-02" db="EMBL/GenBank/DDBJ databases">
        <title>A novel Candidatus Liberibacter species associated with the New Zealand native fuchsia psyllid, Ctenarytaina fuchsiae.</title>
        <authorList>
            <person name="Thompson S.M."/>
            <person name="Jorgensen N."/>
            <person name="David C."/>
            <person name="Bulman S.R."/>
            <person name="Smith G.R."/>
        </authorList>
    </citation>
    <scope>NUCLEOTIDE SEQUENCE</scope>
    <source>
        <strain evidence="15">Oxford</strain>
    </source>
</reference>
<evidence type="ECO:0000313" key="15">
    <source>
        <dbReference type="EMBL" id="MBL0848591.1"/>
    </source>
</evidence>
<evidence type="ECO:0000256" key="8">
    <source>
        <dbReference type="ARBA" id="ARBA00022741"/>
    </source>
</evidence>
<keyword evidence="7 13" id="KW-0808">Transferase</keyword>
<sequence>MIKSPLFWWKSFSLYSLALYPFSFIYGLIASRMMKNGSRWNIPVPILCIGNFVMGGAGKTPTALAMASAIINRNLKPGFLSRGYGRKLKSAHRVDLEKHGSYDVGDEPLLLAHKAVTVVANDRRIGAQMLLQEGVDIIIMDDGFHSADLKTDFSLLIVDSFRGLGNGFVFPSGPLRVPLSTQLLYVDAILYVGDSKNIISGIDMKRTYFAQLKPRQGLNLSDVRVLAFAGIADTDKFFITLQNLGAILVERYSFGDHAYLSDKEMDFLIDRAERENLVLVTTEKDAMRLRKRSGISKNLLSQSMVIGVEMVFENPENPASIVEETFASFYKKQSLSQ</sequence>
<comment type="function">
    <text evidence="1 13">Transfers the gamma-phosphate of ATP to the 4'-position of a tetraacyldisaccharide 1-phosphate intermediate (termed DS-1-P) to form tetraacyldisaccharide 1,4'-bis-phosphate (lipid IVA).</text>
</comment>
<evidence type="ECO:0000256" key="7">
    <source>
        <dbReference type="ARBA" id="ARBA00022679"/>
    </source>
</evidence>
<dbReference type="InterPro" id="IPR003758">
    <property type="entry name" value="LpxK"/>
</dbReference>
<feature type="transmembrane region" description="Helical" evidence="14">
    <location>
        <begin position="12"/>
        <end position="29"/>
    </location>
</feature>
<evidence type="ECO:0000256" key="1">
    <source>
        <dbReference type="ARBA" id="ARBA00002274"/>
    </source>
</evidence>
<accession>A0A937DIQ6</accession>
<dbReference type="GO" id="GO:0005886">
    <property type="term" value="C:plasma membrane"/>
    <property type="evidence" value="ECO:0007669"/>
    <property type="project" value="TreeGrafter"/>
</dbReference>
<evidence type="ECO:0000256" key="4">
    <source>
        <dbReference type="ARBA" id="ARBA00016436"/>
    </source>
</evidence>
<keyword evidence="6 13" id="KW-0441">Lipid A biosynthesis</keyword>
<keyword evidence="9 13" id="KW-0418">Kinase</keyword>
<dbReference type="GO" id="GO:0009244">
    <property type="term" value="P:lipopolysaccharide core region biosynthetic process"/>
    <property type="evidence" value="ECO:0007669"/>
    <property type="project" value="TreeGrafter"/>
</dbReference>
<evidence type="ECO:0000256" key="14">
    <source>
        <dbReference type="SAM" id="Phobius"/>
    </source>
</evidence>
<comment type="pathway">
    <text evidence="2 13">Glycolipid biosynthesis; lipid IV(A) biosynthesis; lipid IV(A) from (3R)-3-hydroxytetradecanoyl-[acyl-carrier-protein] and UDP-N-acetyl-alpha-D-glucosamine: step 6/6.</text>
</comment>
<evidence type="ECO:0000256" key="12">
    <source>
        <dbReference type="ARBA" id="ARBA00029757"/>
    </source>
</evidence>
<dbReference type="Proteomes" id="UP000736856">
    <property type="component" value="Unassembled WGS sequence"/>
</dbReference>
<evidence type="ECO:0000256" key="13">
    <source>
        <dbReference type="HAMAP-Rule" id="MF_00409"/>
    </source>
</evidence>
<gene>
    <name evidence="13" type="primary">lpxK</name>
    <name evidence="15" type="ORF">EU981_00580</name>
</gene>
<comment type="caution">
    <text evidence="15">The sequence shown here is derived from an EMBL/GenBank/DDBJ whole genome shotgun (WGS) entry which is preliminary data.</text>
</comment>
<keyword evidence="11 13" id="KW-0443">Lipid metabolism</keyword>
<dbReference type="EMBL" id="SEOL01000001">
    <property type="protein sequence ID" value="MBL0848591.1"/>
    <property type="molecule type" value="Genomic_DNA"/>
</dbReference>
<name>A0A937DIQ6_9HYPH</name>
<comment type="similarity">
    <text evidence="13">Belongs to the LpxK family.</text>
</comment>
<dbReference type="SUPFAM" id="SSF52540">
    <property type="entry name" value="P-loop containing nucleoside triphosphate hydrolases"/>
    <property type="match status" value="1"/>
</dbReference>
<keyword evidence="14" id="KW-1133">Transmembrane helix</keyword>
<evidence type="ECO:0000256" key="5">
    <source>
        <dbReference type="ARBA" id="ARBA00022516"/>
    </source>
</evidence>
<dbReference type="NCBIfam" id="TIGR00682">
    <property type="entry name" value="lpxK"/>
    <property type="match status" value="1"/>
</dbReference>
<organism evidence="15 16">
    <name type="scientific">Candidatus Liberibacter ctenarytainae</name>
    <dbReference type="NCBI Taxonomy" id="2020335"/>
    <lineage>
        <taxon>Bacteria</taxon>
        <taxon>Pseudomonadati</taxon>
        <taxon>Pseudomonadota</taxon>
        <taxon>Alphaproteobacteria</taxon>
        <taxon>Hyphomicrobiales</taxon>
        <taxon>Rhizobiaceae</taxon>
        <taxon>Liberibacter</taxon>
    </lineage>
</organism>
<dbReference type="PANTHER" id="PTHR42724:SF1">
    <property type="entry name" value="TETRAACYLDISACCHARIDE 4'-KINASE, MITOCHONDRIAL-RELATED"/>
    <property type="match status" value="1"/>
</dbReference>
<dbReference type="Pfam" id="PF02606">
    <property type="entry name" value="LpxK"/>
    <property type="match status" value="1"/>
</dbReference>
<proteinExistence type="inferred from homology"/>
<evidence type="ECO:0000256" key="3">
    <source>
        <dbReference type="ARBA" id="ARBA00012071"/>
    </source>
</evidence>
<dbReference type="GO" id="GO:0005524">
    <property type="term" value="F:ATP binding"/>
    <property type="evidence" value="ECO:0007669"/>
    <property type="project" value="UniProtKB-UniRule"/>
</dbReference>
<keyword evidence="14" id="KW-0812">Transmembrane</keyword>
<evidence type="ECO:0000313" key="16">
    <source>
        <dbReference type="Proteomes" id="UP000736856"/>
    </source>
</evidence>
<dbReference type="EC" id="2.7.1.130" evidence="3 13"/>
<keyword evidence="8 13" id="KW-0547">Nucleotide-binding</keyword>
<protein>
    <recommendedName>
        <fullName evidence="4 13">Tetraacyldisaccharide 4'-kinase</fullName>
        <ecNumber evidence="3 13">2.7.1.130</ecNumber>
    </recommendedName>
    <alternativeName>
        <fullName evidence="12 13">Lipid A 4'-kinase</fullName>
    </alternativeName>
</protein>
<dbReference type="InterPro" id="IPR027417">
    <property type="entry name" value="P-loop_NTPase"/>
</dbReference>
<keyword evidence="10 13" id="KW-0067">ATP-binding</keyword>
<evidence type="ECO:0000256" key="10">
    <source>
        <dbReference type="ARBA" id="ARBA00022840"/>
    </source>
</evidence>
<keyword evidence="5 13" id="KW-0444">Lipid biosynthesis</keyword>
<evidence type="ECO:0000256" key="9">
    <source>
        <dbReference type="ARBA" id="ARBA00022777"/>
    </source>
</evidence>
<keyword evidence="14" id="KW-0472">Membrane</keyword>
<feature type="binding site" evidence="13">
    <location>
        <begin position="53"/>
        <end position="60"/>
    </location>
    <ligand>
        <name>ATP</name>
        <dbReference type="ChEBI" id="CHEBI:30616"/>
    </ligand>
</feature>
<evidence type="ECO:0000256" key="6">
    <source>
        <dbReference type="ARBA" id="ARBA00022556"/>
    </source>
</evidence>